<evidence type="ECO:0000256" key="2">
    <source>
        <dbReference type="ARBA" id="ARBA00022475"/>
    </source>
</evidence>
<keyword evidence="7" id="KW-0675">Receptor</keyword>
<keyword evidence="3 9" id="KW-0812">Transmembrane</keyword>
<feature type="transmembrane region" description="Helical" evidence="9">
    <location>
        <begin position="64"/>
        <end position="83"/>
    </location>
</feature>
<feature type="transmembrane region" description="Helical" evidence="9">
    <location>
        <begin position="210"/>
        <end position="233"/>
    </location>
</feature>
<evidence type="ECO:0000256" key="3">
    <source>
        <dbReference type="ARBA" id="ARBA00022692"/>
    </source>
</evidence>
<feature type="transmembrane region" description="Helical" evidence="9">
    <location>
        <begin position="239"/>
        <end position="259"/>
    </location>
</feature>
<feature type="transmembrane region" description="Helical" evidence="9">
    <location>
        <begin position="31"/>
        <end position="52"/>
    </location>
</feature>
<accession>A0A8K0D534</accession>
<sequence>MDYENIEDVTNSTYEDGTNSSEYLKVLPHEIVITVICFVGLCTNVAIIYIILKFKQMHAIPNILLENWIIADICSLIVTPSTYRITFALANFKLNPSFLCSLLNLLTVFRISEISFATVIVIDWITNVYYPKISKGIKLYYKHIITCLWIAAILFAGVSVDLCINYIFYFYIPEVTELVSYSTLLVLVLIANCVRIVMKCKKKPLEHSTHMLTLVTSLVVTYFLGFVFTVFFIHSVLAIFVVCLVYLSTIFTFLILYFINKEFQMCIHQIFRRSNDDYADSILDATNRNSNAGQNNSMQICFHNPVQEMLGSVYYNTNNENQ</sequence>
<dbReference type="GO" id="GO:0005886">
    <property type="term" value="C:plasma membrane"/>
    <property type="evidence" value="ECO:0007669"/>
    <property type="project" value="UniProtKB-SubCell"/>
</dbReference>
<keyword evidence="11" id="KW-1185">Reference proteome</keyword>
<dbReference type="SUPFAM" id="SSF81321">
    <property type="entry name" value="Family A G protein-coupled receptor-like"/>
    <property type="match status" value="1"/>
</dbReference>
<keyword evidence="5" id="KW-0297">G-protein coupled receptor</keyword>
<keyword evidence="2" id="KW-1003">Cell membrane</keyword>
<feature type="transmembrane region" description="Helical" evidence="9">
    <location>
        <begin position="178"/>
        <end position="198"/>
    </location>
</feature>
<keyword evidence="6 9" id="KW-0472">Membrane</keyword>
<dbReference type="EMBL" id="VTPC01006654">
    <property type="protein sequence ID" value="KAF2894775.1"/>
    <property type="molecule type" value="Genomic_DNA"/>
</dbReference>
<feature type="transmembrane region" description="Helical" evidence="9">
    <location>
        <begin position="103"/>
        <end position="126"/>
    </location>
</feature>
<dbReference type="PANTHER" id="PTHR24229">
    <property type="entry name" value="NEUROPEPTIDES RECEPTOR"/>
    <property type="match status" value="1"/>
</dbReference>
<dbReference type="OrthoDB" id="6743154at2759"/>
<dbReference type="InterPro" id="IPR000276">
    <property type="entry name" value="GPCR_Rhodpsn"/>
</dbReference>
<evidence type="ECO:0000256" key="6">
    <source>
        <dbReference type="ARBA" id="ARBA00023136"/>
    </source>
</evidence>
<keyword evidence="4 9" id="KW-1133">Transmembrane helix</keyword>
<feature type="transmembrane region" description="Helical" evidence="9">
    <location>
        <begin position="147"/>
        <end position="172"/>
    </location>
</feature>
<comment type="subcellular location">
    <subcellularLocation>
        <location evidence="1">Cell membrane</location>
        <topology evidence="1">Multi-pass membrane protein</topology>
    </subcellularLocation>
</comment>
<name>A0A8K0D534_IGNLU</name>
<proteinExistence type="predicted"/>
<evidence type="ECO:0000256" key="8">
    <source>
        <dbReference type="ARBA" id="ARBA00023224"/>
    </source>
</evidence>
<keyword evidence="8" id="KW-0807">Transducer</keyword>
<protein>
    <recommendedName>
        <fullName evidence="12">G-protein coupled receptors family 1 profile domain-containing protein</fullName>
    </recommendedName>
</protein>
<dbReference type="CDD" id="cd00637">
    <property type="entry name" value="7tm_classA_rhodopsin-like"/>
    <property type="match status" value="1"/>
</dbReference>
<evidence type="ECO:0000256" key="7">
    <source>
        <dbReference type="ARBA" id="ARBA00023170"/>
    </source>
</evidence>
<evidence type="ECO:0000256" key="1">
    <source>
        <dbReference type="ARBA" id="ARBA00004651"/>
    </source>
</evidence>
<dbReference type="GO" id="GO:0043005">
    <property type="term" value="C:neuron projection"/>
    <property type="evidence" value="ECO:0007669"/>
    <property type="project" value="TreeGrafter"/>
</dbReference>
<reference evidence="10" key="1">
    <citation type="submission" date="2019-08" db="EMBL/GenBank/DDBJ databases">
        <title>The genome of the North American firefly Photinus pyralis.</title>
        <authorList>
            <consortium name="Photinus pyralis genome working group"/>
            <person name="Fallon T.R."/>
            <person name="Sander Lower S.E."/>
            <person name="Weng J.-K."/>
        </authorList>
    </citation>
    <scope>NUCLEOTIDE SEQUENCE</scope>
    <source>
        <strain evidence="10">TRF0915ILg1</strain>
        <tissue evidence="10">Whole body</tissue>
    </source>
</reference>
<gene>
    <name evidence="10" type="ORF">ILUMI_11398</name>
</gene>
<comment type="caution">
    <text evidence="10">The sequence shown here is derived from an EMBL/GenBank/DDBJ whole genome shotgun (WGS) entry which is preliminary data.</text>
</comment>
<dbReference type="GO" id="GO:0042277">
    <property type="term" value="F:peptide binding"/>
    <property type="evidence" value="ECO:0007669"/>
    <property type="project" value="TreeGrafter"/>
</dbReference>
<evidence type="ECO:0008006" key="12">
    <source>
        <dbReference type="Google" id="ProtNLM"/>
    </source>
</evidence>
<evidence type="ECO:0000313" key="11">
    <source>
        <dbReference type="Proteomes" id="UP000801492"/>
    </source>
</evidence>
<dbReference type="Gene3D" id="1.20.1070.10">
    <property type="entry name" value="Rhodopsin 7-helix transmembrane proteins"/>
    <property type="match status" value="1"/>
</dbReference>
<evidence type="ECO:0000256" key="4">
    <source>
        <dbReference type="ARBA" id="ARBA00022989"/>
    </source>
</evidence>
<evidence type="ECO:0000256" key="5">
    <source>
        <dbReference type="ARBA" id="ARBA00023040"/>
    </source>
</evidence>
<dbReference type="GO" id="GO:0004930">
    <property type="term" value="F:G protein-coupled receptor activity"/>
    <property type="evidence" value="ECO:0007669"/>
    <property type="project" value="UniProtKB-KW"/>
</dbReference>
<organism evidence="10 11">
    <name type="scientific">Ignelater luminosus</name>
    <name type="common">Cucubano</name>
    <name type="synonym">Pyrophorus luminosus</name>
    <dbReference type="NCBI Taxonomy" id="2038154"/>
    <lineage>
        <taxon>Eukaryota</taxon>
        <taxon>Metazoa</taxon>
        <taxon>Ecdysozoa</taxon>
        <taxon>Arthropoda</taxon>
        <taxon>Hexapoda</taxon>
        <taxon>Insecta</taxon>
        <taxon>Pterygota</taxon>
        <taxon>Neoptera</taxon>
        <taxon>Endopterygota</taxon>
        <taxon>Coleoptera</taxon>
        <taxon>Polyphaga</taxon>
        <taxon>Elateriformia</taxon>
        <taxon>Elateroidea</taxon>
        <taxon>Elateridae</taxon>
        <taxon>Agrypninae</taxon>
        <taxon>Pyrophorini</taxon>
        <taxon>Ignelater</taxon>
    </lineage>
</organism>
<evidence type="ECO:0000313" key="10">
    <source>
        <dbReference type="EMBL" id="KAF2894775.1"/>
    </source>
</evidence>
<dbReference type="PANTHER" id="PTHR24229:SF40">
    <property type="entry name" value="ALLATOSTATIN C RECEPTOR 1-RELATED"/>
    <property type="match status" value="1"/>
</dbReference>
<dbReference type="Proteomes" id="UP000801492">
    <property type="component" value="Unassembled WGS sequence"/>
</dbReference>
<dbReference type="PRINTS" id="PR00237">
    <property type="entry name" value="GPCRRHODOPSN"/>
</dbReference>
<dbReference type="AlphaFoldDB" id="A0A8K0D534"/>
<evidence type="ECO:0000256" key="9">
    <source>
        <dbReference type="SAM" id="Phobius"/>
    </source>
</evidence>